<keyword evidence="6" id="KW-1185">Reference proteome</keyword>
<evidence type="ECO:0000256" key="3">
    <source>
        <dbReference type="SAM" id="Phobius"/>
    </source>
</evidence>
<proteinExistence type="predicted"/>
<gene>
    <name evidence="5" type="ORF">G6F64_003983</name>
</gene>
<keyword evidence="2" id="KW-0677">Repeat</keyword>
<dbReference type="PANTHER" id="PTHR46093">
    <property type="entry name" value="ACYL-COA-BINDING DOMAIN-CONTAINING PROTEIN 5"/>
    <property type="match status" value="1"/>
</dbReference>
<name>A0A9P6XDY6_RHIOR</name>
<feature type="transmembrane region" description="Helical" evidence="3">
    <location>
        <begin position="396"/>
        <end position="421"/>
    </location>
</feature>
<evidence type="ECO:0008006" key="7">
    <source>
        <dbReference type="Google" id="ProtNLM"/>
    </source>
</evidence>
<dbReference type="Gene3D" id="2.120.10.80">
    <property type="entry name" value="Kelch-type beta propeller"/>
    <property type="match status" value="1"/>
</dbReference>
<keyword evidence="3" id="KW-0812">Transmembrane</keyword>
<reference evidence="5" key="1">
    <citation type="journal article" date="2020" name="Microb. Genom.">
        <title>Genetic diversity of clinical and environmental Mucorales isolates obtained from an investigation of mucormycosis cases among solid organ transplant recipients.</title>
        <authorList>
            <person name="Nguyen M.H."/>
            <person name="Kaul D."/>
            <person name="Muto C."/>
            <person name="Cheng S.J."/>
            <person name="Richter R.A."/>
            <person name="Bruno V.M."/>
            <person name="Liu G."/>
            <person name="Beyhan S."/>
            <person name="Sundermann A.J."/>
            <person name="Mounaud S."/>
            <person name="Pasculle A.W."/>
            <person name="Nierman W.C."/>
            <person name="Driscoll E."/>
            <person name="Cumbie R."/>
            <person name="Clancy C.J."/>
            <person name="Dupont C.L."/>
        </authorList>
    </citation>
    <scope>NUCLEOTIDE SEQUENCE</scope>
    <source>
        <strain evidence="5">GL11</strain>
    </source>
</reference>
<dbReference type="InterPro" id="IPR015915">
    <property type="entry name" value="Kelch-typ_b-propeller"/>
</dbReference>
<accession>A0A9P6XDY6</accession>
<evidence type="ECO:0000313" key="5">
    <source>
        <dbReference type="EMBL" id="KAG1311205.1"/>
    </source>
</evidence>
<dbReference type="Proteomes" id="UP000716291">
    <property type="component" value="Unassembled WGS sequence"/>
</dbReference>
<feature type="signal peptide" evidence="4">
    <location>
        <begin position="1"/>
        <end position="16"/>
    </location>
</feature>
<evidence type="ECO:0000313" key="6">
    <source>
        <dbReference type="Proteomes" id="UP000716291"/>
    </source>
</evidence>
<feature type="chain" id="PRO_5040364680" description="Galactose oxidase" evidence="4">
    <location>
        <begin position="17"/>
        <end position="492"/>
    </location>
</feature>
<protein>
    <recommendedName>
        <fullName evidence="7">Galactose oxidase</fullName>
    </recommendedName>
</protein>
<sequence>MFFIISILQFVSFIVAQKLLQQTQYIKPAVRWGNGCNLIKQEAELICYGGQQITDPLTESMYALTLSQPWNTTDPAWFLYKNKDPSNITTPLSFFASAHVPANNYFFVDGGSIAAQSKAQTIYFDMQNNTWALSPLKGEQLPRSDVTTYGGPTLYHNTWTCIDTQTWTIHYPAVENNPPPRIDHTATMIANKYILITGGVMYSPDITDPTEKLILNPVSMSSLLLFDIHNNRWHNVTAGGNIPAPRRGHSAVLSLDGRKVIVFGGGTADGQNIQFNDVFILELSTMQWAAPSIEGVPPKPRKYHKCKYIKMGDYVFVLFGIGDNNIGFNDVNILSVTGWTWINQYIPNMVWLSGNETYYLNSSDSGLDPLYDPGFQTKDENEERDKESEARVKAGITAGVVSGGVVILGGGLFLIISFVVLKRKQRKHLSGSINSNIIDPAAAIQDRESRVISDRVVLSQHQQQLQKPDNRSSIGYAFQPNGEEFHKPNVSW</sequence>
<dbReference type="EMBL" id="JAANQT010000415">
    <property type="protein sequence ID" value="KAG1311205.1"/>
    <property type="molecule type" value="Genomic_DNA"/>
</dbReference>
<dbReference type="SUPFAM" id="SSF117281">
    <property type="entry name" value="Kelch motif"/>
    <property type="match status" value="1"/>
</dbReference>
<dbReference type="Pfam" id="PF24681">
    <property type="entry name" value="Kelch_KLHDC2_KLHL20_DRC7"/>
    <property type="match status" value="1"/>
</dbReference>
<organism evidence="5 6">
    <name type="scientific">Rhizopus oryzae</name>
    <name type="common">Mucormycosis agent</name>
    <name type="synonym">Rhizopus arrhizus var. delemar</name>
    <dbReference type="NCBI Taxonomy" id="64495"/>
    <lineage>
        <taxon>Eukaryota</taxon>
        <taxon>Fungi</taxon>
        <taxon>Fungi incertae sedis</taxon>
        <taxon>Mucoromycota</taxon>
        <taxon>Mucoromycotina</taxon>
        <taxon>Mucoromycetes</taxon>
        <taxon>Mucorales</taxon>
        <taxon>Mucorineae</taxon>
        <taxon>Rhizopodaceae</taxon>
        <taxon>Rhizopus</taxon>
    </lineage>
</organism>
<keyword evidence="3" id="KW-0472">Membrane</keyword>
<evidence type="ECO:0000256" key="2">
    <source>
        <dbReference type="ARBA" id="ARBA00022737"/>
    </source>
</evidence>
<dbReference type="OrthoDB" id="432528at2759"/>
<keyword evidence="4" id="KW-0732">Signal</keyword>
<evidence type="ECO:0000256" key="1">
    <source>
        <dbReference type="ARBA" id="ARBA00022441"/>
    </source>
</evidence>
<dbReference type="PANTHER" id="PTHR46093:SF18">
    <property type="entry name" value="FIBRONECTIN TYPE-III DOMAIN-CONTAINING PROTEIN"/>
    <property type="match status" value="1"/>
</dbReference>
<keyword evidence="3" id="KW-1133">Transmembrane helix</keyword>
<keyword evidence="1" id="KW-0880">Kelch repeat</keyword>
<comment type="caution">
    <text evidence="5">The sequence shown here is derived from an EMBL/GenBank/DDBJ whole genome shotgun (WGS) entry which is preliminary data.</text>
</comment>
<evidence type="ECO:0000256" key="4">
    <source>
        <dbReference type="SAM" id="SignalP"/>
    </source>
</evidence>
<dbReference type="AlphaFoldDB" id="A0A9P6XDY6"/>